<evidence type="ECO:0000313" key="6">
    <source>
        <dbReference type="EMBL" id="MBO0454724.1"/>
    </source>
</evidence>
<evidence type="ECO:0000256" key="3">
    <source>
        <dbReference type="PROSITE-ProRule" id="PRU00182"/>
    </source>
</evidence>
<dbReference type="PANTHER" id="PTHR21600">
    <property type="entry name" value="MITOCHONDRIAL RNA PSEUDOURIDINE SYNTHASE"/>
    <property type="match status" value="1"/>
</dbReference>
<evidence type="ECO:0000313" key="7">
    <source>
        <dbReference type="Proteomes" id="UP000664495"/>
    </source>
</evidence>
<evidence type="ECO:0000256" key="1">
    <source>
        <dbReference type="ARBA" id="ARBA00000073"/>
    </source>
</evidence>
<dbReference type="EC" id="5.4.99.-" evidence="4"/>
<name>A0ABS3HP50_9ENTE</name>
<organism evidence="6 7">
    <name type="scientific">Candidatus Enterococcus murrayae</name>
    <dbReference type="NCBI Taxonomy" id="2815321"/>
    <lineage>
        <taxon>Bacteria</taxon>
        <taxon>Bacillati</taxon>
        <taxon>Bacillota</taxon>
        <taxon>Bacilli</taxon>
        <taxon>Lactobacillales</taxon>
        <taxon>Enterococcaceae</taxon>
        <taxon>Enterococcus</taxon>
    </lineage>
</organism>
<dbReference type="InterPro" id="IPR006225">
    <property type="entry name" value="PsdUridine_synth_RluC/D"/>
</dbReference>
<dbReference type="InterPro" id="IPR020103">
    <property type="entry name" value="PsdUridine_synth_cat_dom_sf"/>
</dbReference>
<comment type="caution">
    <text evidence="6">The sequence shown here is derived from an EMBL/GenBank/DDBJ whole genome shotgun (WGS) entry which is preliminary data.</text>
</comment>
<dbReference type="PROSITE" id="PS01129">
    <property type="entry name" value="PSI_RLU"/>
    <property type="match status" value="1"/>
</dbReference>
<feature type="domain" description="Pseudouridine synthase RsuA/RluA-like" evidence="5">
    <location>
        <begin position="95"/>
        <end position="249"/>
    </location>
</feature>
<reference evidence="6 7" key="1">
    <citation type="submission" date="2021-03" db="EMBL/GenBank/DDBJ databases">
        <title>Enterococcal diversity collection.</title>
        <authorList>
            <person name="Gilmore M.S."/>
            <person name="Schwartzman J."/>
            <person name="Van Tyne D."/>
            <person name="Martin M."/>
            <person name="Earl A.M."/>
            <person name="Manson A.L."/>
            <person name="Straub T."/>
            <person name="Salamzade R."/>
            <person name="Saavedra J."/>
            <person name="Lebreton F."/>
            <person name="Prichula J."/>
            <person name="Schaufler K."/>
            <person name="Gaca A."/>
            <person name="Sgardioli B."/>
            <person name="Wagenaar J."/>
            <person name="Strong T."/>
        </authorList>
    </citation>
    <scope>NUCLEOTIDE SEQUENCE [LARGE SCALE GENOMIC DNA]</scope>
    <source>
        <strain evidence="6 7">MJM16</strain>
    </source>
</reference>
<dbReference type="InterPro" id="IPR006224">
    <property type="entry name" value="PsdUridine_synth_RluA-like_CS"/>
</dbReference>
<keyword evidence="7" id="KW-1185">Reference proteome</keyword>
<dbReference type="NCBIfam" id="TIGR00005">
    <property type="entry name" value="rluA_subfam"/>
    <property type="match status" value="1"/>
</dbReference>
<evidence type="ECO:0000256" key="4">
    <source>
        <dbReference type="RuleBase" id="RU362028"/>
    </source>
</evidence>
<protein>
    <recommendedName>
        <fullName evidence="4">Pseudouridine synthase</fullName>
        <ecNumber evidence="4">5.4.99.-</ecNumber>
    </recommendedName>
</protein>
<comment type="catalytic activity">
    <reaction evidence="1 4">
        <text>a uridine in RNA = a pseudouridine in RNA</text>
        <dbReference type="Rhea" id="RHEA:48348"/>
        <dbReference type="Rhea" id="RHEA-COMP:12068"/>
        <dbReference type="Rhea" id="RHEA-COMP:12069"/>
        <dbReference type="ChEBI" id="CHEBI:65314"/>
        <dbReference type="ChEBI" id="CHEBI:65315"/>
    </reaction>
</comment>
<dbReference type="Pfam" id="PF00849">
    <property type="entry name" value="PseudoU_synth_2"/>
    <property type="match status" value="1"/>
</dbReference>
<dbReference type="Proteomes" id="UP000664495">
    <property type="component" value="Unassembled WGS sequence"/>
</dbReference>
<dbReference type="Gene3D" id="3.30.2350.10">
    <property type="entry name" value="Pseudouridine synthase"/>
    <property type="match status" value="1"/>
</dbReference>
<keyword evidence="4" id="KW-0413">Isomerase</keyword>
<accession>A0ABS3HP50</accession>
<comment type="similarity">
    <text evidence="2 4">Belongs to the pseudouridine synthase RluA family.</text>
</comment>
<dbReference type="PANTHER" id="PTHR21600:SF35">
    <property type="entry name" value="PSEUDOURIDINE SYNTHASE"/>
    <property type="match status" value="1"/>
</dbReference>
<dbReference type="PROSITE" id="PS50889">
    <property type="entry name" value="S4"/>
    <property type="match status" value="1"/>
</dbReference>
<proteinExistence type="inferred from homology"/>
<dbReference type="CDD" id="cd02869">
    <property type="entry name" value="PseudoU_synth_RluA_like"/>
    <property type="match status" value="1"/>
</dbReference>
<gene>
    <name evidence="6" type="ORF">JZO85_20880</name>
</gene>
<evidence type="ECO:0000259" key="5">
    <source>
        <dbReference type="Pfam" id="PF00849"/>
    </source>
</evidence>
<dbReference type="EMBL" id="JAFLVR010000072">
    <property type="protein sequence ID" value="MBO0454724.1"/>
    <property type="molecule type" value="Genomic_DNA"/>
</dbReference>
<keyword evidence="3" id="KW-0694">RNA-binding</keyword>
<sequence length="306" mass="34592">MPLFERINFVEFKWTYQEQTSSLVRTFLKRQGISKKLLAKIKFQGGKILVNGTEQNVLFSLKPRDIVTVVIPDEEPHETLLADNIPIEIVFEDEHLLVVNKPAGIASIPAQYHPRGTMANRAKAYYVAQGYANQVVHVVTRLDRDTTGLMLFAKHGFAHAKLDQKLQQKQFVKKYQALVSGAVETLQSHGNISLPIGRDLSSLLKRQVIETGQTAETEYWLEKRDQTCALVDVQLHTGRTHQIRVHFSAIGCPLLGDELYDGRLDLGIERQALHCYSLSFPHPFSNEKLHFKLPLAPDMATIAETI</sequence>
<dbReference type="InterPro" id="IPR006145">
    <property type="entry name" value="PsdUridine_synth_RsuA/RluA"/>
</dbReference>
<dbReference type="SUPFAM" id="SSF55120">
    <property type="entry name" value="Pseudouridine synthase"/>
    <property type="match status" value="1"/>
</dbReference>
<dbReference type="InterPro" id="IPR050188">
    <property type="entry name" value="RluA_PseudoU_synthase"/>
</dbReference>
<evidence type="ECO:0000256" key="2">
    <source>
        <dbReference type="ARBA" id="ARBA00010876"/>
    </source>
</evidence>
<comment type="function">
    <text evidence="4">Responsible for synthesis of pseudouridine from uracil.</text>
</comment>